<dbReference type="PANTHER" id="PTHR33799">
    <property type="entry name" value="PTS PERMEASE-RELATED-RELATED"/>
    <property type="match status" value="1"/>
</dbReference>
<dbReference type="SUPFAM" id="SSF53062">
    <property type="entry name" value="PTS system fructose IIA component-like"/>
    <property type="match status" value="1"/>
</dbReference>
<dbReference type="InterPro" id="IPR036662">
    <property type="entry name" value="PTS_EIIA_man-typ_sf"/>
</dbReference>
<dbReference type="GO" id="GO:0016740">
    <property type="term" value="F:transferase activity"/>
    <property type="evidence" value="ECO:0007669"/>
    <property type="project" value="UniProtKB-KW"/>
</dbReference>
<dbReference type="RefSeq" id="WP_002365322.1">
    <property type="nucleotide sequence ID" value="NZ_GL454481.1"/>
</dbReference>
<feature type="domain" description="PTS EIIA type-4" evidence="2">
    <location>
        <begin position="1"/>
        <end position="123"/>
    </location>
</feature>
<protein>
    <submittedName>
        <fullName evidence="3">PTS system fructose IIA component</fullName>
    </submittedName>
</protein>
<dbReference type="PANTHER" id="PTHR33799:SF1">
    <property type="entry name" value="PTS SYSTEM MANNOSE-SPECIFIC EIIAB COMPONENT-RELATED"/>
    <property type="match status" value="1"/>
</dbReference>
<dbReference type="Gene3D" id="3.40.50.510">
    <property type="entry name" value="Phosphotransferase system, mannose-type IIA component"/>
    <property type="match status" value="1"/>
</dbReference>
<dbReference type="EMBL" id="AEBR01000092">
    <property type="protein sequence ID" value="EFM81867.1"/>
    <property type="molecule type" value="Genomic_DNA"/>
</dbReference>
<name>A0A125W3I0_ENTFL</name>
<dbReference type="PROSITE" id="PS51096">
    <property type="entry name" value="PTS_EIIA_TYPE_4"/>
    <property type="match status" value="1"/>
</dbReference>
<evidence type="ECO:0000256" key="1">
    <source>
        <dbReference type="ARBA" id="ARBA00022679"/>
    </source>
</evidence>
<keyword evidence="1" id="KW-0808">Transferase</keyword>
<sequence>MRRFYIASHGDFSKGIKHSLEMIAGHSAAAIHTYSLYPGESAVDFFGELKKKAEQAPEDEFILMGDLFGASVVTAMMGLTVLENVIVFSGVNLNLALELMLAGSEKLTDEKIQVIIRNARQGIQRVHIEEIENDDF</sequence>
<reference evidence="3 4" key="1">
    <citation type="submission" date="2010-07" db="EMBL/GenBank/DDBJ databases">
        <authorList>
            <person name="Sid Ahmed O."/>
        </authorList>
    </citation>
    <scope>NUCLEOTIDE SEQUENCE [LARGE SCALE GENOMIC DNA]</scope>
    <source>
        <strain evidence="3 4">TX4248</strain>
    </source>
</reference>
<dbReference type="HOGENOM" id="CLU_123235_3_1_9"/>
<dbReference type="InterPro" id="IPR051471">
    <property type="entry name" value="Bacterial_PTS_sugar_comp"/>
</dbReference>
<proteinExistence type="predicted"/>
<dbReference type="GO" id="GO:0009401">
    <property type="term" value="P:phosphoenolpyruvate-dependent sugar phosphotransferase system"/>
    <property type="evidence" value="ECO:0007669"/>
    <property type="project" value="InterPro"/>
</dbReference>
<evidence type="ECO:0000313" key="4">
    <source>
        <dbReference type="Proteomes" id="UP000004846"/>
    </source>
</evidence>
<accession>A0A125W3I0</accession>
<comment type="caution">
    <text evidence="3">The sequence shown here is derived from an EMBL/GenBank/DDBJ whole genome shotgun (WGS) entry which is preliminary data.</text>
</comment>
<organism evidence="3 4">
    <name type="scientific">Enterococcus faecalis TX4248</name>
    <dbReference type="NCBI Taxonomy" id="749495"/>
    <lineage>
        <taxon>Bacteria</taxon>
        <taxon>Bacillati</taxon>
        <taxon>Bacillota</taxon>
        <taxon>Bacilli</taxon>
        <taxon>Lactobacillales</taxon>
        <taxon>Enterococcaceae</taxon>
        <taxon>Enterococcus</taxon>
    </lineage>
</organism>
<dbReference type="Proteomes" id="UP000004846">
    <property type="component" value="Unassembled WGS sequence"/>
</dbReference>
<dbReference type="Pfam" id="PF03610">
    <property type="entry name" value="EIIA-man"/>
    <property type="match status" value="1"/>
</dbReference>
<dbReference type="AlphaFoldDB" id="A0A125W3I0"/>
<evidence type="ECO:0000259" key="2">
    <source>
        <dbReference type="PROSITE" id="PS51096"/>
    </source>
</evidence>
<dbReference type="GO" id="GO:0016020">
    <property type="term" value="C:membrane"/>
    <property type="evidence" value="ECO:0007669"/>
    <property type="project" value="InterPro"/>
</dbReference>
<dbReference type="InterPro" id="IPR004701">
    <property type="entry name" value="PTS_EIIA_man-typ"/>
</dbReference>
<gene>
    <name evidence="3" type="ORF">HMPREF9498_02561</name>
</gene>
<evidence type="ECO:0000313" key="3">
    <source>
        <dbReference type="EMBL" id="EFM81867.1"/>
    </source>
</evidence>